<accession>A0ABS3WW91</accession>
<evidence type="ECO:0000256" key="5">
    <source>
        <dbReference type="ARBA" id="ARBA00023136"/>
    </source>
</evidence>
<comment type="caution">
    <text evidence="9">The sequence shown here is derived from an EMBL/GenBank/DDBJ whole genome shotgun (WGS) entry which is preliminary data.</text>
</comment>
<feature type="transmembrane region" description="Helical" evidence="7">
    <location>
        <begin position="264"/>
        <end position="285"/>
    </location>
</feature>
<evidence type="ECO:0000256" key="6">
    <source>
        <dbReference type="SAM" id="MobiDB-lite"/>
    </source>
</evidence>
<evidence type="ECO:0000313" key="9">
    <source>
        <dbReference type="EMBL" id="MBO8187414.1"/>
    </source>
</evidence>
<feature type="compositionally biased region" description="Basic and acidic residues" evidence="6">
    <location>
        <begin position="301"/>
        <end position="327"/>
    </location>
</feature>
<evidence type="ECO:0000256" key="7">
    <source>
        <dbReference type="SAM" id="Phobius"/>
    </source>
</evidence>
<dbReference type="PANTHER" id="PTHR35007">
    <property type="entry name" value="INTEGRAL MEMBRANE PROTEIN-RELATED"/>
    <property type="match status" value="1"/>
</dbReference>
<evidence type="ECO:0000256" key="3">
    <source>
        <dbReference type="ARBA" id="ARBA00022692"/>
    </source>
</evidence>
<comment type="subcellular location">
    <subcellularLocation>
        <location evidence="1">Cell membrane</location>
        <topology evidence="1">Multi-pass membrane protein</topology>
    </subcellularLocation>
</comment>
<name>A0ABS3WW91_9ACTN</name>
<dbReference type="RefSeq" id="WP_209266216.1">
    <property type="nucleotide sequence ID" value="NZ_JAFFZN010000016.1"/>
</dbReference>
<evidence type="ECO:0000256" key="1">
    <source>
        <dbReference type="ARBA" id="ARBA00004651"/>
    </source>
</evidence>
<gene>
    <name evidence="9" type="ORF">JW592_18380</name>
</gene>
<evidence type="ECO:0000313" key="10">
    <source>
        <dbReference type="Proteomes" id="UP001518976"/>
    </source>
</evidence>
<feature type="transmembrane region" description="Helical" evidence="7">
    <location>
        <begin position="240"/>
        <end position="258"/>
    </location>
</feature>
<feature type="transmembrane region" description="Helical" evidence="7">
    <location>
        <begin position="7"/>
        <end position="26"/>
    </location>
</feature>
<dbReference type="Proteomes" id="UP001518976">
    <property type="component" value="Unassembled WGS sequence"/>
</dbReference>
<proteinExistence type="predicted"/>
<evidence type="ECO:0000256" key="4">
    <source>
        <dbReference type="ARBA" id="ARBA00022989"/>
    </source>
</evidence>
<evidence type="ECO:0000259" key="8">
    <source>
        <dbReference type="Pfam" id="PF00482"/>
    </source>
</evidence>
<feature type="transmembrane region" description="Helical" evidence="7">
    <location>
        <begin position="83"/>
        <end position="104"/>
    </location>
</feature>
<keyword evidence="5 7" id="KW-0472">Membrane</keyword>
<evidence type="ECO:0000256" key="2">
    <source>
        <dbReference type="ARBA" id="ARBA00022475"/>
    </source>
</evidence>
<keyword evidence="10" id="KW-1185">Reference proteome</keyword>
<keyword evidence="3 7" id="KW-0812">Transmembrane</keyword>
<protein>
    <submittedName>
        <fullName evidence="9">Type II secretion system F family protein</fullName>
    </submittedName>
</protein>
<dbReference type="Pfam" id="PF00482">
    <property type="entry name" value="T2SSF"/>
    <property type="match status" value="1"/>
</dbReference>
<keyword evidence="2" id="KW-1003">Cell membrane</keyword>
<organism evidence="9 10">
    <name type="scientific">Streptomyces spirodelae</name>
    <dbReference type="NCBI Taxonomy" id="2812904"/>
    <lineage>
        <taxon>Bacteria</taxon>
        <taxon>Bacillati</taxon>
        <taxon>Actinomycetota</taxon>
        <taxon>Actinomycetes</taxon>
        <taxon>Kitasatosporales</taxon>
        <taxon>Streptomycetaceae</taxon>
        <taxon>Streptomyces</taxon>
    </lineage>
</organism>
<dbReference type="PANTHER" id="PTHR35007:SF4">
    <property type="entry name" value="CONSERVED TRANSMEMBRANE PROTEIN-RELATED"/>
    <property type="match status" value="1"/>
</dbReference>
<reference evidence="9 10" key="1">
    <citation type="submission" date="2021-02" db="EMBL/GenBank/DDBJ databases">
        <title>Streptomyces spirodelae sp. nov., isolated from duckweed.</title>
        <authorList>
            <person name="Saimee Y."/>
            <person name="Duangmal K."/>
        </authorList>
    </citation>
    <scope>NUCLEOTIDE SEQUENCE [LARGE SCALE GENOMIC DNA]</scope>
    <source>
        <strain evidence="9 10">DW4-2</strain>
    </source>
</reference>
<dbReference type="InterPro" id="IPR018076">
    <property type="entry name" value="T2SS_GspF_dom"/>
</dbReference>
<feature type="domain" description="Type II secretion system protein GspF" evidence="8">
    <location>
        <begin position="131"/>
        <end position="254"/>
    </location>
</feature>
<dbReference type="EMBL" id="JAFFZN010000016">
    <property type="protein sequence ID" value="MBO8187414.1"/>
    <property type="molecule type" value="Genomic_DNA"/>
</dbReference>
<feature type="region of interest" description="Disordered" evidence="6">
    <location>
        <begin position="300"/>
        <end position="336"/>
    </location>
</feature>
<keyword evidence="4 7" id="KW-1133">Transmembrane helix</keyword>
<sequence length="336" mass="34902">MAGTEPAVAYAAYAAVVCAGAAAWLMTGRQDGARRARLLLAGGAQAVARWPAFEPPGWWLDAIEGVRRRLGGRAGTEWWCLPVGLVVGLLGQSVLPLVAGLAAVPLVRRRLRRRAADQAARERETAVVGLCAAVAGELRAGRQPDGALLAVDRAVVRRFGEPGAAVLAAARFGGDVPAALREAALLPGGEGLAGAAACWQVAVEGGAGLAEGLEAVAGSVRARIEQREELRTQLAGPRSTALVLALLPVFGLAMGAAMDADPLWILLHTPAGLLCLAAGLLLEWAGLAWVAHIVRAAEGADEPRKAREVARAERRTQPGERVAEPVRSRASGSWSR</sequence>